<dbReference type="AlphaFoldDB" id="A0A835YN19"/>
<comment type="caution">
    <text evidence="1">The sequence shown here is derived from an EMBL/GenBank/DDBJ whole genome shotgun (WGS) entry which is preliminary data.</text>
</comment>
<accession>A0A835YN19</accession>
<evidence type="ECO:0000313" key="1">
    <source>
        <dbReference type="EMBL" id="KAG2500704.1"/>
    </source>
</evidence>
<reference evidence="1" key="1">
    <citation type="journal article" date="2020" name="bioRxiv">
        <title>Comparative genomics of Chlamydomonas.</title>
        <authorList>
            <person name="Craig R.J."/>
            <person name="Hasan A.R."/>
            <person name="Ness R.W."/>
            <person name="Keightley P.D."/>
        </authorList>
    </citation>
    <scope>NUCLEOTIDE SEQUENCE</scope>
    <source>
        <strain evidence="1">CCAP 11/70</strain>
    </source>
</reference>
<keyword evidence="2" id="KW-1185">Reference proteome</keyword>
<organism evidence="1 2">
    <name type="scientific">Edaphochlamys debaryana</name>
    <dbReference type="NCBI Taxonomy" id="47281"/>
    <lineage>
        <taxon>Eukaryota</taxon>
        <taxon>Viridiplantae</taxon>
        <taxon>Chlorophyta</taxon>
        <taxon>core chlorophytes</taxon>
        <taxon>Chlorophyceae</taxon>
        <taxon>CS clade</taxon>
        <taxon>Chlamydomonadales</taxon>
        <taxon>Chlamydomonadales incertae sedis</taxon>
        <taxon>Edaphochlamys</taxon>
    </lineage>
</organism>
<name>A0A835YN19_9CHLO</name>
<proteinExistence type="predicted"/>
<protein>
    <submittedName>
        <fullName evidence="1">Uncharacterized protein</fullName>
    </submittedName>
</protein>
<gene>
    <name evidence="1" type="ORF">HYH03_001469</name>
</gene>
<evidence type="ECO:0000313" key="2">
    <source>
        <dbReference type="Proteomes" id="UP000612055"/>
    </source>
</evidence>
<dbReference type="Proteomes" id="UP000612055">
    <property type="component" value="Unassembled WGS sequence"/>
</dbReference>
<sequence>MFRAVATVSIYGTSPNGPLTASDVAMYFGSVTFPAAAPGSWKPRPLLSAGDPIATPTVFTATQDLAFSTGDTRLFVALHYASEGCKRS</sequence>
<dbReference type="EMBL" id="JAEHOE010000003">
    <property type="protein sequence ID" value="KAG2500704.1"/>
    <property type="molecule type" value="Genomic_DNA"/>
</dbReference>